<dbReference type="EMBL" id="JAHFXS010001520">
    <property type="protein sequence ID" value="KAG9977022.1"/>
    <property type="molecule type" value="Genomic_DNA"/>
</dbReference>
<sequence>AHTTSRPVLTLANHFQSSASSVITSCHIPQSDMSSTEPPDMSTKTSPPPTSPRDMPPADPTRRVAPHRRYAKKFLTLPDELLTKISDAVAPKDLPNFRLTCKTLANVSAKHFGEKRLAHRRFIFTEYSMRGLIDMTAHPVFGPCVKSIMFGTHWLTKDLNVLMDALKKHNITDDAEAMIVLRIYDERRVERAKFYVQHLQRLLSDVIANLERWGSKITLGVFDDIQLGLQKKVRHVRAYGSDREIKDLPFVRMTPAPRVSLQVIQNACRFVTFRPERLVLDLGSEEMDIDTENALCSFVLNAVGQLRPAIDTIITTRYAHIGIIPSLRLLELKQKYNSDQDSCEPMWCSVSLHIFESPLRRAILSAPFRRLSIKSCSVDIDELTMILQAFAATLQVVELIDVYLWVQNKYDAGGCIRPVLCCLKDDLQLRNLILDNVRAMHIDYSDGIVIAKERSWSQQTIGQILDVLIDHDMYAWDHSDSEDENEDGGEAEAENEDEGEAEDEEDEGDNGANSWSRRERVLRRRAQKAKALALAEP</sequence>
<organism evidence="3 4">
    <name type="scientific">Aureobasidium melanogenum</name>
    <name type="common">Aureobasidium pullulans var. melanogenum</name>
    <dbReference type="NCBI Taxonomy" id="46634"/>
    <lineage>
        <taxon>Eukaryota</taxon>
        <taxon>Fungi</taxon>
        <taxon>Dikarya</taxon>
        <taxon>Ascomycota</taxon>
        <taxon>Pezizomycotina</taxon>
        <taxon>Dothideomycetes</taxon>
        <taxon>Dothideomycetidae</taxon>
        <taxon>Dothideales</taxon>
        <taxon>Saccotheciaceae</taxon>
        <taxon>Aureobasidium</taxon>
    </lineage>
</organism>
<dbReference type="Proteomes" id="UP000729357">
    <property type="component" value="Unassembled WGS sequence"/>
</dbReference>
<dbReference type="SUPFAM" id="SSF81383">
    <property type="entry name" value="F-box domain"/>
    <property type="match status" value="1"/>
</dbReference>
<dbReference type="SMART" id="SM00256">
    <property type="entry name" value="FBOX"/>
    <property type="match status" value="1"/>
</dbReference>
<reference evidence="3" key="1">
    <citation type="journal article" date="2021" name="J Fungi (Basel)">
        <title>Virulence traits and population genomics of the black yeast Aureobasidium melanogenum.</title>
        <authorList>
            <person name="Cernosa A."/>
            <person name="Sun X."/>
            <person name="Gostincar C."/>
            <person name="Fang C."/>
            <person name="Gunde-Cimerman N."/>
            <person name="Song Z."/>
        </authorList>
    </citation>
    <scope>NUCLEOTIDE SEQUENCE</scope>
    <source>
        <strain evidence="3">EXF-9298</strain>
    </source>
</reference>
<proteinExistence type="predicted"/>
<protein>
    <recommendedName>
        <fullName evidence="2">F-box domain-containing protein</fullName>
    </recommendedName>
</protein>
<feature type="region of interest" description="Disordered" evidence="1">
    <location>
        <begin position="29"/>
        <end position="64"/>
    </location>
</feature>
<feature type="non-terminal residue" evidence="3">
    <location>
        <position position="537"/>
    </location>
</feature>
<feature type="compositionally biased region" description="Pro residues" evidence="1">
    <location>
        <begin position="46"/>
        <end position="59"/>
    </location>
</feature>
<evidence type="ECO:0000313" key="3">
    <source>
        <dbReference type="EMBL" id="KAG9977022.1"/>
    </source>
</evidence>
<keyword evidence="4" id="KW-1185">Reference proteome</keyword>
<reference evidence="3" key="2">
    <citation type="submission" date="2021-08" db="EMBL/GenBank/DDBJ databases">
        <authorList>
            <person name="Gostincar C."/>
            <person name="Sun X."/>
            <person name="Song Z."/>
            <person name="Gunde-Cimerman N."/>
        </authorList>
    </citation>
    <scope>NUCLEOTIDE SEQUENCE</scope>
    <source>
        <strain evidence="3">EXF-9298</strain>
    </source>
</reference>
<feature type="non-terminal residue" evidence="3">
    <location>
        <position position="1"/>
    </location>
</feature>
<feature type="compositionally biased region" description="Acidic residues" evidence="1">
    <location>
        <begin position="480"/>
        <end position="509"/>
    </location>
</feature>
<evidence type="ECO:0000259" key="2">
    <source>
        <dbReference type="PROSITE" id="PS50181"/>
    </source>
</evidence>
<dbReference type="AlphaFoldDB" id="A0A9P8FLQ5"/>
<feature type="domain" description="F-box" evidence="2">
    <location>
        <begin position="71"/>
        <end position="117"/>
    </location>
</feature>
<evidence type="ECO:0000256" key="1">
    <source>
        <dbReference type="SAM" id="MobiDB-lite"/>
    </source>
</evidence>
<dbReference type="InterPro" id="IPR001810">
    <property type="entry name" value="F-box_dom"/>
</dbReference>
<feature type="region of interest" description="Disordered" evidence="1">
    <location>
        <begin position="478"/>
        <end position="519"/>
    </location>
</feature>
<dbReference type="Pfam" id="PF00646">
    <property type="entry name" value="F-box"/>
    <property type="match status" value="1"/>
</dbReference>
<comment type="caution">
    <text evidence="3">The sequence shown here is derived from an EMBL/GenBank/DDBJ whole genome shotgun (WGS) entry which is preliminary data.</text>
</comment>
<accession>A0A9P8FLQ5</accession>
<dbReference type="InterPro" id="IPR036047">
    <property type="entry name" value="F-box-like_dom_sf"/>
</dbReference>
<gene>
    <name evidence="3" type="ORF">KCU98_g10331</name>
</gene>
<name>A0A9P8FLQ5_AURME</name>
<evidence type="ECO:0000313" key="4">
    <source>
        <dbReference type="Proteomes" id="UP000729357"/>
    </source>
</evidence>
<dbReference type="PROSITE" id="PS50181">
    <property type="entry name" value="FBOX"/>
    <property type="match status" value="1"/>
</dbReference>